<evidence type="ECO:0000313" key="2">
    <source>
        <dbReference type="EMBL" id="CAA9425700.1"/>
    </source>
</evidence>
<feature type="non-terminal residue" evidence="2">
    <location>
        <position position="75"/>
    </location>
</feature>
<feature type="region of interest" description="Disordered" evidence="1">
    <location>
        <begin position="1"/>
        <end position="20"/>
    </location>
</feature>
<name>A0A6J4Q1R9_9ACTN</name>
<protein>
    <submittedName>
        <fullName evidence="2">Protein secretion chaperonin CsaA</fullName>
    </submittedName>
</protein>
<reference evidence="2" key="1">
    <citation type="submission" date="2020-02" db="EMBL/GenBank/DDBJ databases">
        <authorList>
            <person name="Meier V. D."/>
        </authorList>
    </citation>
    <scope>NUCLEOTIDE SEQUENCE</scope>
    <source>
        <strain evidence="2">AVDCRST_MAG78</strain>
    </source>
</reference>
<proteinExistence type="predicted"/>
<gene>
    <name evidence="2" type="ORF">AVDCRST_MAG78-1351</name>
</gene>
<organism evidence="2">
    <name type="scientific">uncultured Rubrobacteraceae bacterium</name>
    <dbReference type="NCBI Taxonomy" id="349277"/>
    <lineage>
        <taxon>Bacteria</taxon>
        <taxon>Bacillati</taxon>
        <taxon>Actinomycetota</taxon>
        <taxon>Rubrobacteria</taxon>
        <taxon>Rubrobacterales</taxon>
        <taxon>Rubrobacteraceae</taxon>
        <taxon>environmental samples</taxon>
    </lineage>
</organism>
<dbReference type="EMBL" id="CADCVB010000092">
    <property type="protein sequence ID" value="CAA9425700.1"/>
    <property type="molecule type" value="Genomic_DNA"/>
</dbReference>
<accession>A0A6J4Q1R9</accession>
<feature type="non-terminal residue" evidence="2">
    <location>
        <position position="1"/>
    </location>
</feature>
<feature type="compositionally biased region" description="Basic and acidic residues" evidence="1">
    <location>
        <begin position="9"/>
        <end position="20"/>
    </location>
</feature>
<evidence type="ECO:0000256" key="1">
    <source>
        <dbReference type="SAM" id="MobiDB-lite"/>
    </source>
</evidence>
<sequence>AGDLLGGLREGRRQGRNDRRGRVFSRGTQAFDKLALDFGPGIGLKRSSAQITRGLRPGLLLRQTRLTPIRPRLRL</sequence>
<dbReference type="AlphaFoldDB" id="A0A6J4Q1R9"/>